<proteinExistence type="predicted"/>
<gene>
    <name evidence="2" type="ORF">E3O65_09635</name>
</gene>
<dbReference type="RefSeq" id="WP_134363513.1">
    <property type="nucleotide sequence ID" value="NZ_SOGJ01000022.1"/>
</dbReference>
<keyword evidence="3" id="KW-1185">Reference proteome</keyword>
<comment type="caution">
    <text evidence="2">The sequence shown here is derived from an EMBL/GenBank/DDBJ whole genome shotgun (WGS) entry which is preliminary data.</text>
</comment>
<sequence length="175" mass="18006">MLRAAVPTGAAARRDRKTTSQMIPMVTAMLQPIVRVVASHSGIPVDGACHHRLRVYEAKLRATSAMIPIMAGSKTPRTACSACIRPVASARSATPPQTPATQWSVPRTIPVVRIAAKKSPPGSAGPGPVRDGVVWLLDASIILPVCSRCTTPTIPPGNAGPGRAGHCDGCPGPGG</sequence>
<organism evidence="2 3">
    <name type="scientific">Cryobacterium breve</name>
    <dbReference type="NCBI Taxonomy" id="1259258"/>
    <lineage>
        <taxon>Bacteria</taxon>
        <taxon>Bacillati</taxon>
        <taxon>Actinomycetota</taxon>
        <taxon>Actinomycetes</taxon>
        <taxon>Micrococcales</taxon>
        <taxon>Microbacteriaceae</taxon>
        <taxon>Cryobacterium</taxon>
    </lineage>
</organism>
<evidence type="ECO:0000313" key="2">
    <source>
        <dbReference type="EMBL" id="TFC97970.1"/>
    </source>
</evidence>
<accession>A0ABY2IZB2</accession>
<feature type="region of interest" description="Disordered" evidence="1">
    <location>
        <begin position="154"/>
        <end position="175"/>
    </location>
</feature>
<dbReference type="Proteomes" id="UP000298355">
    <property type="component" value="Unassembled WGS sequence"/>
</dbReference>
<protein>
    <recommendedName>
        <fullName evidence="4">Transposase DDE domain-containing protein</fullName>
    </recommendedName>
</protein>
<evidence type="ECO:0000313" key="3">
    <source>
        <dbReference type="Proteomes" id="UP000298355"/>
    </source>
</evidence>
<evidence type="ECO:0008006" key="4">
    <source>
        <dbReference type="Google" id="ProtNLM"/>
    </source>
</evidence>
<evidence type="ECO:0000256" key="1">
    <source>
        <dbReference type="SAM" id="MobiDB-lite"/>
    </source>
</evidence>
<name>A0ABY2IZB2_9MICO</name>
<dbReference type="EMBL" id="SOGJ01000022">
    <property type="protein sequence ID" value="TFC97970.1"/>
    <property type="molecule type" value="Genomic_DNA"/>
</dbReference>
<reference evidence="2 3" key="1">
    <citation type="submission" date="2019-03" db="EMBL/GenBank/DDBJ databases">
        <title>Genomics of glacier-inhabiting Cryobacterium strains.</title>
        <authorList>
            <person name="Liu Q."/>
            <person name="Xin Y.-H."/>
        </authorList>
    </citation>
    <scope>NUCLEOTIDE SEQUENCE [LARGE SCALE GENOMIC DNA]</scope>
    <source>
        <strain evidence="2 3">TMT4-23</strain>
    </source>
</reference>